<dbReference type="EMBL" id="KE346370">
    <property type="protein sequence ID" value="KJE95935.1"/>
    <property type="molecule type" value="Genomic_DNA"/>
</dbReference>
<feature type="compositionally biased region" description="Polar residues" evidence="1">
    <location>
        <begin position="164"/>
        <end position="204"/>
    </location>
</feature>
<protein>
    <submittedName>
        <fullName evidence="3">CRP2 binding protein</fullName>
    </submittedName>
</protein>
<name>A0A0D2WTQ1_CAPO3</name>
<dbReference type="Gene3D" id="3.40.630.30">
    <property type="match status" value="1"/>
</dbReference>
<accession>A0A0D2WTQ1</accession>
<proteinExistence type="predicted"/>
<dbReference type="GO" id="GO:0004402">
    <property type="term" value="F:histone acetyltransferase activity"/>
    <property type="evidence" value="ECO:0007669"/>
    <property type="project" value="TreeGrafter"/>
</dbReference>
<dbReference type="FunFam" id="3.40.630.30:FF:000013">
    <property type="entry name" value="cysteine-rich protein 2-binding protein-like"/>
    <property type="match status" value="1"/>
</dbReference>
<dbReference type="PANTHER" id="PTHR20916">
    <property type="entry name" value="CYSTEINE AND GLYCINE-RICH PROTEIN 2 BINDING PROTEIN"/>
    <property type="match status" value="1"/>
</dbReference>
<dbReference type="InterPro" id="IPR000182">
    <property type="entry name" value="GNAT_dom"/>
</dbReference>
<reference evidence="4" key="1">
    <citation type="submission" date="2011-02" db="EMBL/GenBank/DDBJ databases">
        <title>The Genome Sequence of Capsaspora owczarzaki ATCC 30864.</title>
        <authorList>
            <person name="Russ C."/>
            <person name="Cuomo C."/>
            <person name="Burger G."/>
            <person name="Gray M.W."/>
            <person name="Holland P.W.H."/>
            <person name="King N."/>
            <person name="Lang F.B.F."/>
            <person name="Roger A.J."/>
            <person name="Ruiz-Trillo I."/>
            <person name="Young S.K."/>
            <person name="Zeng Q."/>
            <person name="Gargeya S."/>
            <person name="Alvarado L."/>
            <person name="Berlin A."/>
            <person name="Chapman S.B."/>
            <person name="Chen Z."/>
            <person name="Freedman E."/>
            <person name="Gellesch M."/>
            <person name="Goldberg J."/>
            <person name="Griggs A."/>
            <person name="Gujja S."/>
            <person name="Heilman E."/>
            <person name="Heiman D."/>
            <person name="Howarth C."/>
            <person name="Mehta T."/>
            <person name="Neiman D."/>
            <person name="Pearson M."/>
            <person name="Roberts A."/>
            <person name="Saif S."/>
            <person name="Shea T."/>
            <person name="Shenoy N."/>
            <person name="Sisk P."/>
            <person name="Stolte C."/>
            <person name="Sykes S."/>
            <person name="White J."/>
            <person name="Yandava C."/>
            <person name="Haas B."/>
            <person name="Nusbaum C."/>
            <person name="Birren B."/>
        </authorList>
    </citation>
    <scope>NUCLEOTIDE SEQUENCE</scope>
    <source>
        <strain evidence="4">ATCC 30864</strain>
    </source>
</reference>
<dbReference type="RefSeq" id="XP_004345073.2">
    <property type="nucleotide sequence ID" value="XM_004345023.2"/>
</dbReference>
<feature type="region of interest" description="Disordered" evidence="1">
    <location>
        <begin position="144"/>
        <end position="208"/>
    </location>
</feature>
<sequence>MVVDLRSRDEEKQLAQTLAAAVASRAFEQSASPTKAKVRRLLRRLAVRQAQRRNGVRVLNLDQMVCNAIESVKAYQLERVPDVHSLEQDSTLLVQGAKDGSITPSAPSRDARANLLRFQVRATPAAAAAAAAAVAPTAAAAAADRPHEASAAPRRGLGADVGGRNSTPQQTESFFANKPSATSNTTADPLSSNMLENPTQQAPTSEIAKQGTRTMATAMEIDAFFQLGDDGEALDSQLPTEGWLDNIDEILSADVSSHVQAVLAEPSTVDDDPPRSRFLERFQRINGAAAATAFFQMSMTLRERMQGVSNARLLLPVRSPFSNLQLKPFIRRDFESKPPRMRLLEEIRAEGLRRFPADFDLAASCAPAPIDYCYVRQRHIASVNTLVRSLFWPGIDLTDALQFPDHSVVVLYKKLLIGCAFLVPDVKLNEAYVTFVATHPAWQGAGIGAYMVDHLIRSCSGRDITLHVSTTNKAMLLYQKFGFKAEQFVIGFYDRFYRDDSAESKNAFFMRLRR</sequence>
<dbReference type="PANTHER" id="PTHR20916:SF26">
    <property type="entry name" value="CYSTEINE-RICH PROTEIN 2-BINDING PROTEIN"/>
    <property type="match status" value="1"/>
</dbReference>
<gene>
    <name evidence="3" type="ORF">CAOG_006324</name>
</gene>
<dbReference type="SUPFAM" id="SSF55729">
    <property type="entry name" value="Acyl-CoA N-acyltransferases (Nat)"/>
    <property type="match status" value="1"/>
</dbReference>
<evidence type="ECO:0000259" key="2">
    <source>
        <dbReference type="PROSITE" id="PS51186"/>
    </source>
</evidence>
<dbReference type="InterPro" id="IPR016181">
    <property type="entry name" value="Acyl_CoA_acyltransferase"/>
</dbReference>
<keyword evidence="4" id="KW-1185">Reference proteome</keyword>
<dbReference type="InParanoid" id="A0A0D2WTQ1"/>
<dbReference type="AlphaFoldDB" id="A0A0D2WTQ1"/>
<dbReference type="PROSITE" id="PS51186">
    <property type="entry name" value="GNAT"/>
    <property type="match status" value="1"/>
</dbReference>
<dbReference type="OrthoDB" id="4080456at2759"/>
<dbReference type="Proteomes" id="UP000008743">
    <property type="component" value="Unassembled WGS sequence"/>
</dbReference>
<feature type="compositionally biased region" description="Low complexity" evidence="1">
    <location>
        <begin position="144"/>
        <end position="153"/>
    </location>
</feature>
<evidence type="ECO:0000256" key="1">
    <source>
        <dbReference type="SAM" id="MobiDB-lite"/>
    </source>
</evidence>
<dbReference type="STRING" id="595528.A0A0D2WTQ1"/>
<dbReference type="Pfam" id="PF13508">
    <property type="entry name" value="Acetyltransf_7"/>
    <property type="match status" value="1"/>
</dbReference>
<evidence type="ECO:0000313" key="3">
    <source>
        <dbReference type="EMBL" id="KJE95935.1"/>
    </source>
</evidence>
<dbReference type="PhylomeDB" id="A0A0D2WTQ1"/>
<dbReference type="CDD" id="cd04301">
    <property type="entry name" value="NAT_SF"/>
    <property type="match status" value="1"/>
</dbReference>
<dbReference type="eggNOG" id="KOG3138">
    <property type="taxonomic scope" value="Eukaryota"/>
</dbReference>
<organism evidence="3 4">
    <name type="scientific">Capsaspora owczarzaki (strain ATCC 30864)</name>
    <dbReference type="NCBI Taxonomy" id="595528"/>
    <lineage>
        <taxon>Eukaryota</taxon>
        <taxon>Filasterea</taxon>
        <taxon>Capsaspora</taxon>
    </lineage>
</organism>
<evidence type="ECO:0000313" key="4">
    <source>
        <dbReference type="Proteomes" id="UP000008743"/>
    </source>
</evidence>
<feature type="domain" description="N-acetyltransferase" evidence="2">
    <location>
        <begin position="370"/>
        <end position="514"/>
    </location>
</feature>